<reference evidence="2 3" key="1">
    <citation type="submission" date="2015-01" db="EMBL/GenBank/DDBJ databases">
        <title>Genome of allotetraploid Gossypium barbadense reveals genomic plasticity and fiber elongation in cotton evolution.</title>
        <authorList>
            <person name="Chen X."/>
            <person name="Liu X."/>
            <person name="Zhao B."/>
            <person name="Zheng H."/>
            <person name="Hu Y."/>
            <person name="Lu G."/>
            <person name="Yang C."/>
            <person name="Chen J."/>
            <person name="Shan C."/>
            <person name="Zhang L."/>
            <person name="Zhou Y."/>
            <person name="Wang L."/>
            <person name="Guo W."/>
            <person name="Bai Y."/>
            <person name="Ruan J."/>
            <person name="Shangguan X."/>
            <person name="Mao Y."/>
            <person name="Jiang J."/>
            <person name="Zhu Y."/>
            <person name="Lei J."/>
            <person name="Kang H."/>
            <person name="Chen S."/>
            <person name="He X."/>
            <person name="Wang R."/>
            <person name="Wang Y."/>
            <person name="Chen J."/>
            <person name="Wang L."/>
            <person name="Yu S."/>
            <person name="Wang B."/>
            <person name="Wei J."/>
            <person name="Song S."/>
            <person name="Lu X."/>
            <person name="Gao Z."/>
            <person name="Gu W."/>
            <person name="Deng X."/>
            <person name="Ma D."/>
            <person name="Wang S."/>
            <person name="Liang W."/>
            <person name="Fang L."/>
            <person name="Cai C."/>
            <person name="Zhu X."/>
            <person name="Zhou B."/>
            <person name="Zhang Y."/>
            <person name="Chen Z."/>
            <person name="Xu S."/>
            <person name="Zhu R."/>
            <person name="Wang S."/>
            <person name="Zhang T."/>
            <person name="Zhao G."/>
        </authorList>
    </citation>
    <scope>NUCLEOTIDE SEQUENCE [LARGE SCALE GENOMIC DNA]</scope>
    <source>
        <strain evidence="3">cv. Xinhai21</strain>
        <tissue evidence="2">Leaf</tissue>
    </source>
</reference>
<feature type="region of interest" description="Disordered" evidence="1">
    <location>
        <begin position="421"/>
        <end position="440"/>
    </location>
</feature>
<feature type="region of interest" description="Disordered" evidence="1">
    <location>
        <begin position="145"/>
        <end position="179"/>
    </location>
</feature>
<feature type="region of interest" description="Disordered" evidence="1">
    <location>
        <begin position="211"/>
        <end position="237"/>
    </location>
</feature>
<proteinExistence type="predicted"/>
<evidence type="ECO:0000256" key="1">
    <source>
        <dbReference type="SAM" id="MobiDB-lite"/>
    </source>
</evidence>
<dbReference type="EMBL" id="KZ665182">
    <property type="protein sequence ID" value="PPS01052.1"/>
    <property type="molecule type" value="Genomic_DNA"/>
</dbReference>
<evidence type="ECO:0000313" key="3">
    <source>
        <dbReference type="Proteomes" id="UP000239757"/>
    </source>
</evidence>
<name>A0A2P5XCI8_GOSBA</name>
<sequence>MGAKVQLKSYLPGYYSMRDLNEDSNSCSWPHYYGDKTLTNGQYCTSFFSRAIVDVYPGYDKDSLKRIMLEHEAIFKNQVSELHRLYRIQRELMDEIKKKDLQKNRFPVETSLSPSLLASQITTEDAHKWHIPGFPAANSLCGRPSVSGVEDSHSPLSSVKGSSSQAGTFRSQNGGNSKDVKVLECRPTKVRRQMFDLQLPAEEYIDTEEAEQFRDDTASGTSSYLPNGNGKIGPASDGKLFHIGKTDCLEDASRSDSCSRGKTSLADLNEPAQFEETDGSAYSHFLGHGPYQGGHELSAKLKETSVNVLRSSDDRSVSNIHIKENGTTRGFFSNVLEASSESLMTDPLNWFVETISSFGEDLESKFEALSRGKDGGRNESSSEEIDYFESMILNLAETQEEDYMPKPMFPENFKVEETGTTSLLTSRTRKGPGRRGRQRRDFQRDILPGLASLSRHEVTEDLQTFGGIMRATGHSWHSGMTRRNSTRTGCGRGRRRSITNSSPAAVAATTCMPLMQQLNNIEVGLEDRSLTGWGKTTRRPRRQRCTTVNRPSLALT</sequence>
<dbReference type="InterPro" id="IPR008581">
    <property type="entry name" value="DUF863_pln"/>
</dbReference>
<feature type="region of interest" description="Disordered" evidence="1">
    <location>
        <begin position="473"/>
        <end position="501"/>
    </location>
</feature>
<dbReference type="OrthoDB" id="630817at2759"/>
<dbReference type="Proteomes" id="UP000239757">
    <property type="component" value="Unassembled WGS sequence"/>
</dbReference>
<feature type="compositionally biased region" description="Basic residues" evidence="1">
    <location>
        <begin position="427"/>
        <end position="438"/>
    </location>
</feature>
<feature type="compositionally biased region" description="Polar residues" evidence="1">
    <location>
        <begin position="154"/>
        <end position="176"/>
    </location>
</feature>
<protein>
    <submittedName>
        <fullName evidence="2">Uncharacterized protein</fullName>
    </submittedName>
</protein>
<accession>A0A2P5XCI8</accession>
<dbReference type="Pfam" id="PF05904">
    <property type="entry name" value="DUF863"/>
    <property type="match status" value="2"/>
</dbReference>
<dbReference type="AlphaFoldDB" id="A0A2P5XCI8"/>
<dbReference type="PANTHER" id="PTHR33167:SF4">
    <property type="entry name" value="TRANSCRIPTION FACTOR, PUTATIVE (DUF863)-RELATED"/>
    <property type="match status" value="1"/>
</dbReference>
<organism evidence="2 3">
    <name type="scientific">Gossypium barbadense</name>
    <name type="common">Sea Island cotton</name>
    <name type="synonym">Hibiscus barbadensis</name>
    <dbReference type="NCBI Taxonomy" id="3634"/>
    <lineage>
        <taxon>Eukaryota</taxon>
        <taxon>Viridiplantae</taxon>
        <taxon>Streptophyta</taxon>
        <taxon>Embryophyta</taxon>
        <taxon>Tracheophyta</taxon>
        <taxon>Spermatophyta</taxon>
        <taxon>Magnoliopsida</taxon>
        <taxon>eudicotyledons</taxon>
        <taxon>Gunneridae</taxon>
        <taxon>Pentapetalae</taxon>
        <taxon>rosids</taxon>
        <taxon>malvids</taxon>
        <taxon>Malvales</taxon>
        <taxon>Malvaceae</taxon>
        <taxon>Malvoideae</taxon>
        <taxon>Gossypium</taxon>
    </lineage>
</organism>
<evidence type="ECO:0000313" key="2">
    <source>
        <dbReference type="EMBL" id="PPS01052.1"/>
    </source>
</evidence>
<gene>
    <name evidence="2" type="ORF">GOBAR_AA19598</name>
</gene>
<dbReference type="PANTHER" id="PTHR33167">
    <property type="entry name" value="TRANSCRIPTION FACTOR, PUTATIVE (DUF863)-RELATED"/>
    <property type="match status" value="1"/>
</dbReference>
<feature type="region of interest" description="Disordered" evidence="1">
    <location>
        <begin position="532"/>
        <end position="556"/>
    </location>
</feature>